<dbReference type="PANTHER" id="PTHR42679">
    <property type="entry name" value="S-METHYL-5'-THIOADENOSINE PHOSPHORYLASE"/>
    <property type="match status" value="1"/>
</dbReference>
<sequence>MLAIIGGRGLNHLPNLEVTHRQVIRTPYGDPSCPLTYGRIGGTGVVFMARHGYGHSFAPHEINYRANLWALHSQGVQCVLAVGAVGGIRADLVPGTLVLPDDLIDYTWGRKHTYFDGPDQPVVHADFTRPYCPQLRARLLAAAGKLGVPLATGATYGVTQGPRLETRAEVARLERDGCDVVGMTGMPEAALARELKLPYAHLCLVVNHAAGKGASQEAVAFDLVRLSAGMDTVGQLIEAVCRGAGSPPVSTSNT</sequence>
<dbReference type="RefSeq" id="WP_136552017.1">
    <property type="nucleotide sequence ID" value="NZ_STGJ01000005.1"/>
</dbReference>
<evidence type="ECO:0000313" key="5">
    <source>
        <dbReference type="EMBL" id="TIC84746.1"/>
    </source>
</evidence>
<feature type="binding site" evidence="3">
    <location>
        <position position="184"/>
    </location>
    <ligand>
        <name>phosphate</name>
        <dbReference type="ChEBI" id="CHEBI:43474"/>
    </ligand>
</feature>
<feature type="site" description="Important for substrate specificity" evidence="3">
    <location>
        <position position="165"/>
    </location>
</feature>
<dbReference type="GO" id="GO:0019509">
    <property type="term" value="P:L-methionine salvage from methylthioadenosine"/>
    <property type="evidence" value="ECO:0007669"/>
    <property type="project" value="TreeGrafter"/>
</dbReference>
<keyword evidence="6" id="KW-1185">Reference proteome</keyword>
<comment type="catalytic activity">
    <reaction evidence="3">
        <text>S-methyl-5'-thioinosine + phosphate = 5-(methylsulfanyl)-alpha-D-ribose 1-phosphate + hypoxanthine</text>
        <dbReference type="Rhea" id="RHEA:30643"/>
        <dbReference type="ChEBI" id="CHEBI:17368"/>
        <dbReference type="ChEBI" id="CHEBI:43474"/>
        <dbReference type="ChEBI" id="CHEBI:48595"/>
        <dbReference type="ChEBI" id="CHEBI:58533"/>
        <dbReference type="EC" id="2.4.2.44"/>
    </reaction>
</comment>
<dbReference type="InterPro" id="IPR035994">
    <property type="entry name" value="Nucleoside_phosphorylase_sf"/>
</dbReference>
<keyword evidence="3" id="KW-0660">Purine salvage</keyword>
<evidence type="ECO:0000313" key="6">
    <source>
        <dbReference type="Proteomes" id="UP000308891"/>
    </source>
</evidence>
<dbReference type="GO" id="GO:0017061">
    <property type="term" value="F:S-methyl-5-thioadenosine phosphorylase activity"/>
    <property type="evidence" value="ECO:0007669"/>
    <property type="project" value="InterPro"/>
</dbReference>
<comment type="similarity">
    <text evidence="3">Belongs to the PNP/MTAP phosphorylase family. MTAP subfamily.</text>
</comment>
<dbReference type="Pfam" id="PF01048">
    <property type="entry name" value="PNP_UDP_1"/>
    <property type="match status" value="1"/>
</dbReference>
<comment type="subunit">
    <text evidence="3">Homotrimer.</text>
</comment>
<dbReference type="GO" id="GO:0005829">
    <property type="term" value="C:cytosol"/>
    <property type="evidence" value="ECO:0007669"/>
    <property type="project" value="TreeGrafter"/>
</dbReference>
<dbReference type="NCBIfam" id="NF006599">
    <property type="entry name" value="PRK09136.1"/>
    <property type="match status" value="1"/>
</dbReference>
<dbReference type="SUPFAM" id="SSF53167">
    <property type="entry name" value="Purine and uridine phosphorylases"/>
    <property type="match status" value="1"/>
</dbReference>
<evidence type="ECO:0000256" key="2">
    <source>
        <dbReference type="ARBA" id="ARBA00022679"/>
    </source>
</evidence>
<reference evidence="5 6" key="1">
    <citation type="submission" date="2019-04" db="EMBL/GenBank/DDBJ databases">
        <title>Crenobacter sp. nov.</title>
        <authorList>
            <person name="Shi S."/>
        </authorList>
    </citation>
    <scope>NUCLEOTIDE SEQUENCE [LARGE SCALE GENOMIC DNA]</scope>
    <source>
        <strain evidence="5 6">GY 70310</strain>
    </source>
</reference>
<dbReference type="EMBL" id="STGJ01000005">
    <property type="protein sequence ID" value="TIC84746.1"/>
    <property type="molecule type" value="Genomic_DNA"/>
</dbReference>
<evidence type="ECO:0000256" key="3">
    <source>
        <dbReference type="HAMAP-Rule" id="MF_01963"/>
    </source>
</evidence>
<dbReference type="Gene3D" id="3.40.50.1580">
    <property type="entry name" value="Nucleoside phosphorylase domain"/>
    <property type="match status" value="1"/>
</dbReference>
<protein>
    <recommendedName>
        <fullName evidence="3">Probable S-methyl-5'-thioinosine phosphorylase</fullName>
        <ecNumber evidence="3">2.4.2.44</ecNumber>
    </recommendedName>
    <alternativeName>
        <fullName evidence="3">5'-methylthioinosine phosphorylase</fullName>
        <shortName evidence="3">MTI phosphorylase</shortName>
        <shortName evidence="3">MTIP</shortName>
    </alternativeName>
</protein>
<dbReference type="GO" id="GO:0006166">
    <property type="term" value="P:purine ribonucleoside salvage"/>
    <property type="evidence" value="ECO:0007669"/>
    <property type="project" value="UniProtKB-UniRule"/>
</dbReference>
<name>A0A4T0V0U2_9NEIS</name>
<gene>
    <name evidence="5" type="ORF">E5K04_06130</name>
</gene>
<organism evidence="5 6">
    <name type="scientific">Crenobacter intestini</name>
    <dbReference type="NCBI Taxonomy" id="2563443"/>
    <lineage>
        <taxon>Bacteria</taxon>
        <taxon>Pseudomonadati</taxon>
        <taxon>Pseudomonadota</taxon>
        <taxon>Betaproteobacteria</taxon>
        <taxon>Neisseriales</taxon>
        <taxon>Neisseriaceae</taxon>
        <taxon>Crenobacter</taxon>
    </lineage>
</organism>
<evidence type="ECO:0000256" key="1">
    <source>
        <dbReference type="ARBA" id="ARBA00022676"/>
    </source>
</evidence>
<comment type="function">
    <text evidence="3">Catalyzes the reversible phosphorylation of S-methyl-5'-thioinosine (MTI) to hypoxanthine and 5-methylthioribose-1-phosphate. Involved in the breakdown of S-methyl-5'-thioadenosine (MTA), a major by-product of polyamine biosynthesis. Catabolism of (MTA) occurs via deamination to MTI and phosphorolysis to hypoxanthine.</text>
</comment>
<proteinExistence type="inferred from homology"/>
<dbReference type="PANTHER" id="PTHR42679:SF2">
    <property type="entry name" value="S-METHYL-5'-THIOADENOSINE PHOSPHORYLASE"/>
    <property type="match status" value="1"/>
</dbReference>
<dbReference type="InterPro" id="IPR010044">
    <property type="entry name" value="MTAP"/>
</dbReference>
<comment type="caution">
    <text evidence="3">Lacks conserved residue(s) required for the propagation of feature annotation.</text>
</comment>
<feature type="binding site" evidence="3">
    <location>
        <begin position="207"/>
        <end position="209"/>
    </location>
    <ligand>
        <name>substrate</name>
    </ligand>
</feature>
<comment type="pathway">
    <text evidence="3">Purine metabolism; purine nucleoside salvage.</text>
</comment>
<feature type="domain" description="Nucleoside phosphorylase" evidence="4">
    <location>
        <begin position="3"/>
        <end position="239"/>
    </location>
</feature>
<dbReference type="AlphaFoldDB" id="A0A4T0V0U2"/>
<accession>A0A4T0V0U2</accession>
<dbReference type="InterPro" id="IPR000845">
    <property type="entry name" value="Nucleoside_phosphorylase_d"/>
</dbReference>
<feature type="binding site" evidence="3">
    <location>
        <begin position="50"/>
        <end position="51"/>
    </location>
    <ligand>
        <name>phosphate</name>
        <dbReference type="ChEBI" id="CHEBI:43474"/>
    </ligand>
</feature>
<dbReference type="HAMAP" id="MF_01963">
    <property type="entry name" value="MTAP"/>
    <property type="match status" value="1"/>
</dbReference>
<dbReference type="UniPathway" id="UPA00606"/>
<keyword evidence="1 3" id="KW-0328">Glycosyltransferase</keyword>
<evidence type="ECO:0000259" key="4">
    <source>
        <dbReference type="Pfam" id="PF01048"/>
    </source>
</evidence>
<dbReference type="EC" id="2.4.2.44" evidence="3"/>
<comment type="miscellaneous">
    <text evidence="3">Although this enzyme belongs to the family of MTA phosphorylases based on sequence homology, it has been shown that conserved amino acid substitutions in the substrate binding pocket convert the substrate specificity of this enzyme from 6-aminopurines to 6-oxopurines.</text>
</comment>
<feature type="binding site" evidence="3">
    <location>
        <position position="183"/>
    </location>
    <ligand>
        <name>substrate</name>
    </ligand>
</feature>
<comment type="caution">
    <text evidence="5">The sequence shown here is derived from an EMBL/GenBank/DDBJ whole genome shotgun (WGS) entry which is preliminary data.</text>
</comment>
<dbReference type="Proteomes" id="UP000308891">
    <property type="component" value="Unassembled WGS sequence"/>
</dbReference>
<dbReference type="CDD" id="cd09010">
    <property type="entry name" value="MTAP_SsMTAPII_like_MTIP"/>
    <property type="match status" value="1"/>
</dbReference>
<feature type="site" description="Important for substrate specificity" evidence="3">
    <location>
        <position position="219"/>
    </location>
</feature>
<dbReference type="OrthoDB" id="1523230at2"/>
<keyword evidence="2 3" id="KW-0808">Transferase</keyword>